<sequence>MVENQRVVITGVGLAAPNGDNLADFRKALLEGVSGIEMFKTRYMPPVPAGVCHFDQYKHQTKKQSRRGTRAGAISIYCANEAVSDSGFDFTNSRRDRAGVFVGITEHGN</sequence>
<dbReference type="InterPro" id="IPR016039">
    <property type="entry name" value="Thiolase-like"/>
</dbReference>
<proteinExistence type="predicted"/>
<organism evidence="3">
    <name type="scientific">hydrothermal vent metagenome</name>
    <dbReference type="NCBI Taxonomy" id="652676"/>
    <lineage>
        <taxon>unclassified sequences</taxon>
        <taxon>metagenomes</taxon>
        <taxon>ecological metagenomes</taxon>
    </lineage>
</organism>
<accession>A0A3B1CE52</accession>
<name>A0A3B1CE52_9ZZZZ</name>
<dbReference type="AlphaFoldDB" id="A0A3B1CE52"/>
<evidence type="ECO:0000313" key="3">
    <source>
        <dbReference type="EMBL" id="VAX24841.1"/>
    </source>
</evidence>
<dbReference type="GO" id="GO:0006633">
    <property type="term" value="P:fatty acid biosynthetic process"/>
    <property type="evidence" value="ECO:0007669"/>
    <property type="project" value="TreeGrafter"/>
</dbReference>
<feature type="non-terminal residue" evidence="3">
    <location>
        <position position="109"/>
    </location>
</feature>
<gene>
    <name evidence="3" type="ORF">MNBD_NITROSPINAE03-2034</name>
</gene>
<dbReference type="PANTHER" id="PTHR11712">
    <property type="entry name" value="POLYKETIDE SYNTHASE-RELATED"/>
    <property type="match status" value="1"/>
</dbReference>
<evidence type="ECO:0000259" key="2">
    <source>
        <dbReference type="Pfam" id="PF00109"/>
    </source>
</evidence>
<dbReference type="PANTHER" id="PTHR11712:SF336">
    <property type="entry name" value="3-OXOACYL-[ACYL-CARRIER-PROTEIN] SYNTHASE, MITOCHONDRIAL"/>
    <property type="match status" value="1"/>
</dbReference>
<dbReference type="InterPro" id="IPR000794">
    <property type="entry name" value="Beta-ketoacyl_synthase"/>
</dbReference>
<evidence type="ECO:0000256" key="1">
    <source>
        <dbReference type="ARBA" id="ARBA00022679"/>
    </source>
</evidence>
<dbReference type="Pfam" id="PF00109">
    <property type="entry name" value="ketoacyl-synt"/>
    <property type="match status" value="1"/>
</dbReference>
<dbReference type="GO" id="GO:0005829">
    <property type="term" value="C:cytosol"/>
    <property type="evidence" value="ECO:0007669"/>
    <property type="project" value="TreeGrafter"/>
</dbReference>
<protein>
    <submittedName>
        <fullName evidence="3">3-oxoacyl-[acyl-carrier-protein] synthase, KASII</fullName>
        <ecNumber evidence="3">2.3.1.179</ecNumber>
    </submittedName>
</protein>
<dbReference type="EMBL" id="UOGB01000306">
    <property type="protein sequence ID" value="VAX24841.1"/>
    <property type="molecule type" value="Genomic_DNA"/>
</dbReference>
<feature type="domain" description="Beta-ketoacyl synthase-like N-terminal" evidence="2">
    <location>
        <begin position="5"/>
        <end position="107"/>
    </location>
</feature>
<reference evidence="3" key="1">
    <citation type="submission" date="2018-06" db="EMBL/GenBank/DDBJ databases">
        <authorList>
            <person name="Zhirakovskaya E."/>
        </authorList>
    </citation>
    <scope>NUCLEOTIDE SEQUENCE</scope>
</reference>
<dbReference type="EC" id="2.3.1.179" evidence="3"/>
<dbReference type="Gene3D" id="3.40.47.10">
    <property type="match status" value="1"/>
</dbReference>
<dbReference type="SUPFAM" id="SSF53901">
    <property type="entry name" value="Thiolase-like"/>
    <property type="match status" value="1"/>
</dbReference>
<keyword evidence="3" id="KW-0012">Acyltransferase</keyword>
<keyword evidence="1 3" id="KW-0808">Transferase</keyword>
<dbReference type="GO" id="GO:0004315">
    <property type="term" value="F:3-oxoacyl-[acyl-carrier-protein] synthase activity"/>
    <property type="evidence" value="ECO:0007669"/>
    <property type="project" value="UniProtKB-EC"/>
</dbReference>
<dbReference type="InterPro" id="IPR014030">
    <property type="entry name" value="Ketoacyl_synth_N"/>
</dbReference>